<feature type="signal peptide" evidence="2">
    <location>
        <begin position="1"/>
        <end position="29"/>
    </location>
</feature>
<evidence type="ECO:0000313" key="6">
    <source>
        <dbReference type="Proteomes" id="UP000600247"/>
    </source>
</evidence>
<dbReference type="InterPro" id="IPR013783">
    <property type="entry name" value="Ig-like_fold"/>
</dbReference>
<comment type="caution">
    <text evidence="5">The sequence shown here is derived from an EMBL/GenBank/DDBJ whole genome shotgun (WGS) entry which is preliminary data.</text>
</comment>
<dbReference type="PANTHER" id="PTHR43308:SF5">
    <property type="entry name" value="S-LAYER PROTEIN _ PEPTIDOGLYCAN ENDO-BETA-N-ACETYLGLUCOSAMINIDASE"/>
    <property type="match status" value="1"/>
</dbReference>
<feature type="region of interest" description="Disordered" evidence="1">
    <location>
        <begin position="891"/>
        <end position="942"/>
    </location>
</feature>
<feature type="domain" description="SLH" evidence="4">
    <location>
        <begin position="1081"/>
        <end position="1141"/>
    </location>
</feature>
<gene>
    <name evidence="5" type="ORF">GCM10010918_30410</name>
</gene>
<dbReference type="InterPro" id="IPR051465">
    <property type="entry name" value="Cell_Envelope_Struct_Comp"/>
</dbReference>
<dbReference type="Gene3D" id="2.60.40.1080">
    <property type="match status" value="1"/>
</dbReference>
<feature type="domain" description="Fibronectin type-III" evidence="3">
    <location>
        <begin position="605"/>
        <end position="697"/>
    </location>
</feature>
<evidence type="ECO:0000313" key="5">
    <source>
        <dbReference type="EMBL" id="GGG72519.1"/>
    </source>
</evidence>
<dbReference type="InterPro" id="IPR003961">
    <property type="entry name" value="FN3_dom"/>
</dbReference>
<dbReference type="InterPro" id="IPR001119">
    <property type="entry name" value="SLH_dom"/>
</dbReference>
<dbReference type="Proteomes" id="UP000600247">
    <property type="component" value="Unassembled WGS sequence"/>
</dbReference>
<evidence type="ECO:0000256" key="1">
    <source>
        <dbReference type="SAM" id="MobiDB-lite"/>
    </source>
</evidence>
<feature type="region of interest" description="Disordered" evidence="1">
    <location>
        <begin position="781"/>
        <end position="815"/>
    </location>
</feature>
<feature type="compositionally biased region" description="Pro residues" evidence="1">
    <location>
        <begin position="910"/>
        <end position="930"/>
    </location>
</feature>
<dbReference type="SUPFAM" id="SSF49265">
    <property type="entry name" value="Fibronectin type III"/>
    <property type="match status" value="2"/>
</dbReference>
<dbReference type="InterPro" id="IPR036116">
    <property type="entry name" value="FN3_sf"/>
</dbReference>
<reference evidence="5 6" key="1">
    <citation type="journal article" date="2014" name="Int. J. Syst. Evol. Microbiol.">
        <title>Complete genome sequence of Corynebacterium casei LMG S-19264T (=DSM 44701T), isolated from a smear-ripened cheese.</title>
        <authorList>
            <consortium name="US DOE Joint Genome Institute (JGI-PGF)"/>
            <person name="Walter F."/>
            <person name="Albersmeier A."/>
            <person name="Kalinowski J."/>
            <person name="Ruckert C."/>
        </authorList>
    </citation>
    <scope>NUCLEOTIDE SEQUENCE [LARGE SCALE GENOMIC DNA]</scope>
    <source>
        <strain evidence="5 6">CGMCC 1.15286</strain>
    </source>
</reference>
<dbReference type="Gene3D" id="2.60.220.30">
    <property type="match status" value="1"/>
</dbReference>
<evidence type="ECO:0008006" key="7">
    <source>
        <dbReference type="Google" id="ProtNLM"/>
    </source>
</evidence>
<dbReference type="Gene3D" id="2.60.40.10">
    <property type="entry name" value="Immunoglobulins"/>
    <property type="match status" value="3"/>
</dbReference>
<dbReference type="Pfam" id="PF00041">
    <property type="entry name" value="fn3"/>
    <property type="match status" value="3"/>
</dbReference>
<dbReference type="PANTHER" id="PTHR43308">
    <property type="entry name" value="OUTER MEMBRANE PROTEIN ALPHA-RELATED"/>
    <property type="match status" value="1"/>
</dbReference>
<sequence>MKKGKWLRLGLTAAIIVNLFAAAVPNVSADALKTTLDISKGSITIGDGTVTGKTPSGGTATYNSNGYIITGASTANVVTIKGGVEQHVTLEDASITKSTSSYSSIPTISIEGSGTKVYLTLSGTNTVSAYNGATQKAAISVPEGSELIVDTIDGTDSHSLNAGSYSSAAVIGGNVNETAGSITINSGTIAAGFRTTGSSAAAIGGGKGGAGGNIVINGGVITAESYNGTASAIGGGDVSSSYPGKTTRVTINGGTITAKVPSNAASYFYDAIGTGYASTPNRADNVQKTTVLINGGNVFTNGIPLLYGRQALNENGQTVYATAVKVDASIVPAIGTAVTVHYGGQTLNTSILSNGTVYLFLPAGTRPVDITVKPAGKTYYGQVVTTTSTANYPNSSATVSRELSTLPVVSVQAEVEGDSHFYYGTPVTLSVTNLASVVNKAGYPLVYGTDYTVEWFKGAGATPAAIAGNADHASKLTITASSGDLYRAKFVAISSAASKLETGNAGNLSASLTADWLKRTVSFTNLQEQYSFGEEGTIAAELSAGNDSITFGSSDESVISIHPVTGALTAHKLGFATLTAAVAQNATAKQSSAVVSRLVEVVPLHPLAPTHVSAVPGDKEAVVSFATSGNPDGSLNTAYMVTVWNDGEQVKTVNGASSPITVTGLENGKAYTFTVVATNVTGDSPASEPSQEVTPVAAEVPAQVPDQPTNVTAAAGDGQAKISFTEPASNGSSIIEYAVTAWTDGEAFKTVKGTVGPITVTGLENGKAYTFTVVATNAIGDSPASESSEAVTPAAVETPGTPEPGEETPANVPDKPTNVTVTAGNGEATVAFTAPSANGSDITLYTITAWSSGTAVKTATGTSSPITVTGLVNGTAYTFTVVASNGVGDSAPSDASLAVVPESGGSGSPSPSPSPESSPTPSPSPTPSSPSSPSAPTVPTVPVATTTVEKVIPAKESGEVKLNDEVWVIIPSGTSDQPIRIKVEKLKDSTNLVQQGQKLASPIFELIKDFTGNFTKPITLRFAFDQKILQDRSLTVAVFYYDETAKQWVEIGGDVKDGIVSVQVDHFTKFAVFAVSKPVQKPPVQLTDIAGHWAELSIKQAVEQALISGYPEGVFKPNQSITRAEFIVVLAKALNWQNEGSALSFGDQDAIGAWAKKAVAQAVELKVISGYNDGSFHPNAKITRAEIAVIISRAFGFTRADAAVEGGFADAGAIPVWSREAVEAAREKGIITGRNGNLFAPNDDATRAEAVVLLLKALDSK</sequence>
<protein>
    <recommendedName>
        <fullName evidence="7">S-layer homology domain-containing protein</fullName>
    </recommendedName>
</protein>
<dbReference type="SUPFAM" id="SSF49373">
    <property type="entry name" value="Invasin/intimin cell-adhesion fragments"/>
    <property type="match status" value="1"/>
</dbReference>
<feature type="domain" description="SLH" evidence="4">
    <location>
        <begin position="1142"/>
        <end position="1205"/>
    </location>
</feature>
<feature type="domain" description="SLH" evidence="4">
    <location>
        <begin position="1208"/>
        <end position="1261"/>
    </location>
</feature>
<feature type="compositionally biased region" description="Low complexity" evidence="1">
    <location>
        <begin position="931"/>
        <end position="942"/>
    </location>
</feature>
<organism evidence="5 6">
    <name type="scientific">Paenibacillus radicis</name>
    <name type="common">ex Gao et al. 2016</name>
    <dbReference type="NCBI Taxonomy" id="1737354"/>
    <lineage>
        <taxon>Bacteria</taxon>
        <taxon>Bacillati</taxon>
        <taxon>Bacillota</taxon>
        <taxon>Bacilli</taxon>
        <taxon>Bacillales</taxon>
        <taxon>Paenibacillaceae</taxon>
        <taxon>Paenibacillus</taxon>
    </lineage>
</organism>
<dbReference type="EMBL" id="BMHY01000005">
    <property type="protein sequence ID" value="GGG72519.1"/>
    <property type="molecule type" value="Genomic_DNA"/>
</dbReference>
<dbReference type="AlphaFoldDB" id="A0A917HA09"/>
<dbReference type="RefSeq" id="WP_188890044.1">
    <property type="nucleotide sequence ID" value="NZ_BMHY01000005.1"/>
</dbReference>
<evidence type="ECO:0000256" key="2">
    <source>
        <dbReference type="SAM" id="SignalP"/>
    </source>
</evidence>
<keyword evidence="2" id="KW-0732">Signal</keyword>
<dbReference type="Pfam" id="PF00395">
    <property type="entry name" value="SLH"/>
    <property type="match status" value="3"/>
</dbReference>
<dbReference type="PROSITE" id="PS51272">
    <property type="entry name" value="SLH"/>
    <property type="match status" value="3"/>
</dbReference>
<evidence type="ECO:0000259" key="3">
    <source>
        <dbReference type="PROSITE" id="PS50853"/>
    </source>
</evidence>
<name>A0A917HA09_9BACL</name>
<feature type="chain" id="PRO_5036813699" description="S-layer homology domain-containing protein" evidence="2">
    <location>
        <begin position="30"/>
        <end position="1261"/>
    </location>
</feature>
<feature type="domain" description="Fibronectin type-III" evidence="3">
    <location>
        <begin position="812"/>
        <end position="903"/>
    </location>
</feature>
<proteinExistence type="predicted"/>
<feature type="domain" description="Fibronectin type-III" evidence="3">
    <location>
        <begin position="704"/>
        <end position="795"/>
    </location>
</feature>
<dbReference type="CDD" id="cd00063">
    <property type="entry name" value="FN3"/>
    <property type="match status" value="3"/>
</dbReference>
<accession>A0A917HA09</accession>
<keyword evidence="6" id="KW-1185">Reference proteome</keyword>
<dbReference type="SMART" id="SM00060">
    <property type="entry name" value="FN3"/>
    <property type="match status" value="3"/>
</dbReference>
<dbReference type="InterPro" id="IPR008964">
    <property type="entry name" value="Invasin/intimin_cell_adhesion"/>
</dbReference>
<evidence type="ECO:0000259" key="4">
    <source>
        <dbReference type="PROSITE" id="PS51272"/>
    </source>
</evidence>
<dbReference type="PROSITE" id="PS50853">
    <property type="entry name" value="FN3"/>
    <property type="match status" value="3"/>
</dbReference>